<evidence type="ECO:0000256" key="11">
    <source>
        <dbReference type="PROSITE-ProRule" id="PRU10111"/>
    </source>
</evidence>
<dbReference type="GO" id="GO:0005829">
    <property type="term" value="C:cytosol"/>
    <property type="evidence" value="ECO:0007669"/>
    <property type="project" value="TreeGrafter"/>
</dbReference>
<dbReference type="GO" id="GO:0006099">
    <property type="term" value="P:tricarboxylic acid cycle"/>
    <property type="evidence" value="ECO:0007669"/>
    <property type="project" value="InterPro"/>
</dbReference>
<dbReference type="PRINTS" id="PR00150">
    <property type="entry name" value="PEPCARBXLASE"/>
</dbReference>
<organism evidence="13 14">
    <name type="scientific">Streptococcus mitis</name>
    <dbReference type="NCBI Taxonomy" id="28037"/>
    <lineage>
        <taxon>Bacteria</taxon>
        <taxon>Bacillati</taxon>
        <taxon>Bacillota</taxon>
        <taxon>Bacilli</taxon>
        <taxon>Lactobacillales</taxon>
        <taxon>Streptococcaceae</taxon>
        <taxon>Streptococcus</taxon>
        <taxon>Streptococcus mitis group</taxon>
    </lineage>
</organism>
<dbReference type="GO" id="GO:0015977">
    <property type="term" value="P:carbon fixation"/>
    <property type="evidence" value="ECO:0007669"/>
    <property type="project" value="UniProtKB-UniRule"/>
</dbReference>
<name>A0A428CJY9_STRMT</name>
<evidence type="ECO:0000313" key="14">
    <source>
        <dbReference type="Proteomes" id="UP000272928"/>
    </source>
</evidence>
<evidence type="ECO:0000256" key="6">
    <source>
        <dbReference type="ARBA" id="ARBA00022842"/>
    </source>
</evidence>
<evidence type="ECO:0000256" key="4">
    <source>
        <dbReference type="ARBA" id="ARBA00012305"/>
    </source>
</evidence>
<dbReference type="AlphaFoldDB" id="A0A428CJY9"/>
<gene>
    <name evidence="10 13" type="primary">ppc</name>
    <name evidence="13" type="ORF">D8856_04380</name>
</gene>
<dbReference type="EC" id="4.1.1.31" evidence="4 10"/>
<proteinExistence type="inferred from homology"/>
<evidence type="ECO:0000256" key="7">
    <source>
        <dbReference type="ARBA" id="ARBA00023239"/>
    </source>
</evidence>
<dbReference type="HAMAP" id="MF_00595">
    <property type="entry name" value="PEPcase_type1"/>
    <property type="match status" value="1"/>
</dbReference>
<dbReference type="InterPro" id="IPR018129">
    <property type="entry name" value="PEP_COase_Lys_AS"/>
</dbReference>
<evidence type="ECO:0000313" key="13">
    <source>
        <dbReference type="EMBL" id="RSI78224.1"/>
    </source>
</evidence>
<evidence type="ECO:0000256" key="3">
    <source>
        <dbReference type="ARBA" id="ARBA00008346"/>
    </source>
</evidence>
<dbReference type="InterPro" id="IPR022805">
    <property type="entry name" value="PEP_COase_bac/pln-type"/>
</dbReference>
<evidence type="ECO:0000256" key="2">
    <source>
        <dbReference type="ARBA" id="ARBA00003670"/>
    </source>
</evidence>
<dbReference type="Proteomes" id="UP000272928">
    <property type="component" value="Unassembled WGS sequence"/>
</dbReference>
<keyword evidence="7 10" id="KW-0456">Lyase</keyword>
<comment type="caution">
    <text evidence="13">The sequence shown here is derived from an EMBL/GenBank/DDBJ whole genome shotgun (WGS) entry which is preliminary data.</text>
</comment>
<dbReference type="NCBIfam" id="NF000584">
    <property type="entry name" value="PRK00009.1"/>
    <property type="match status" value="1"/>
</dbReference>
<dbReference type="PROSITE" id="PS00393">
    <property type="entry name" value="PEPCASE_2"/>
    <property type="match status" value="1"/>
</dbReference>
<evidence type="ECO:0000256" key="1">
    <source>
        <dbReference type="ARBA" id="ARBA00001946"/>
    </source>
</evidence>
<comment type="catalytic activity">
    <reaction evidence="9 10">
        <text>oxaloacetate + phosphate = phosphoenolpyruvate + hydrogencarbonate</text>
        <dbReference type="Rhea" id="RHEA:28370"/>
        <dbReference type="ChEBI" id="CHEBI:16452"/>
        <dbReference type="ChEBI" id="CHEBI:17544"/>
        <dbReference type="ChEBI" id="CHEBI:43474"/>
        <dbReference type="ChEBI" id="CHEBI:58702"/>
        <dbReference type="EC" id="4.1.1.31"/>
    </reaction>
</comment>
<sequence>MSLQKLENYSNKAVVQEEVFILTELLEDITKNMLAPETFDKIMQLKNLSTSEDYQGLNKLVTSLSNEEMIYISRYFSILPLLINISEDVDLAYEINHQNNIDQDYLGKLSTTIKMVAEKENAAEILEKLNVVPVLTAHPTQVQRKSMLDLTNHIHTLLRKYRDVKLGLINKEKWHVDLRRYIEIIMQTDMIREKKLKVTNEITNVMEYYQSSFLNAVPRLTAEYKKLAKEQGIELQHPKPITMGMWIGGDRDGNPFVTAETLNKSALTQCEVIMNYYDEKIYNLYREFSLSTSIVNVSDKVREMALKSQDNSIYREKELYRRALFDIQAKMQATKTYLIEDKDIHPRYATADEFYQDLLAIRDSLLENKGEYLISGEFVELMQAVEIFGFYLASIDMRQDSSVHEACVAELLASAGINDHYSDLSEDEKCALLLKELEEDPRILSATHAEKSDLLEKELSIFKAARKLKDKLGENVIRQTIISHATSVSDMLELAIMLKEVGLVDAQKARVQIVPLFETIEDLDHSEETMRKYFSLPLAKKWIASKDNYQEIMLGYSDSNKDGGYLSSCWTLYKAQQQLTAIGDEFGVKVTFFHGRGGTVGRGGGPTYEAITSQPLKSIKDRIRLTEQGEVIGNKYGNKDAAYYNLEMLVSAAINRMITKKKSDTNTSNRYEAIMDQVVDRSYDIYRDLVFGNEHFYDYFFESSPIKAISSFNIGSRPAARKTITEIGGLRAIPWVFSWSQSRVMFPGWYGVGSSFKEFIDQDPKNIEFLRDMYQNWPFFQSLLSNVDMVLSKSNMNIAFEYAKLCEDEEVQAIYYTILDEWQLTKDVILAIEGYDELLAENTYLKDSLNYRMPYFNILNYIQLELIKRQRRGELSADEERLIHTTINGIATGLRNSG</sequence>
<comment type="function">
    <text evidence="2 10">Forms oxaloacetate, a four-carbon dicarboxylic acid source for the tricarboxylic acid cycle.</text>
</comment>
<dbReference type="GO" id="GO:0006107">
    <property type="term" value="P:oxaloacetate metabolic process"/>
    <property type="evidence" value="ECO:0007669"/>
    <property type="project" value="UniProtKB-UniRule"/>
</dbReference>
<dbReference type="PROSITE" id="PS00781">
    <property type="entry name" value="PEPCASE_1"/>
    <property type="match status" value="1"/>
</dbReference>
<dbReference type="InterPro" id="IPR015813">
    <property type="entry name" value="Pyrv/PenolPyrv_kinase-like_dom"/>
</dbReference>
<dbReference type="GO" id="GO:0000287">
    <property type="term" value="F:magnesium ion binding"/>
    <property type="evidence" value="ECO:0007669"/>
    <property type="project" value="UniProtKB-UniRule"/>
</dbReference>
<dbReference type="SUPFAM" id="SSF51621">
    <property type="entry name" value="Phosphoenolpyruvate/pyruvate domain"/>
    <property type="match status" value="1"/>
</dbReference>
<protein>
    <recommendedName>
        <fullName evidence="5 10">Phosphoenolpyruvate carboxylase</fullName>
        <shortName evidence="10">PEPC</shortName>
        <shortName evidence="10">PEPCase</shortName>
        <ecNumber evidence="4 10">4.1.1.31</ecNumber>
    </recommendedName>
</protein>
<comment type="subunit">
    <text evidence="10">Homotetramer.</text>
</comment>
<dbReference type="EMBL" id="RJNQ01000007">
    <property type="protein sequence ID" value="RSI78224.1"/>
    <property type="molecule type" value="Genomic_DNA"/>
</dbReference>
<dbReference type="Pfam" id="PF00311">
    <property type="entry name" value="PEPcase"/>
    <property type="match status" value="1"/>
</dbReference>
<dbReference type="RefSeq" id="WP_125827713.1">
    <property type="nucleotide sequence ID" value="NZ_RJNQ01000007.1"/>
</dbReference>
<dbReference type="PANTHER" id="PTHR30523">
    <property type="entry name" value="PHOSPHOENOLPYRUVATE CARBOXYLASE"/>
    <property type="match status" value="1"/>
</dbReference>
<dbReference type="PANTHER" id="PTHR30523:SF6">
    <property type="entry name" value="PHOSPHOENOLPYRUVATE CARBOXYLASE"/>
    <property type="match status" value="1"/>
</dbReference>
<evidence type="ECO:0000256" key="10">
    <source>
        <dbReference type="HAMAP-Rule" id="MF_00595"/>
    </source>
</evidence>
<dbReference type="Gene3D" id="1.20.1440.90">
    <property type="entry name" value="Phosphoenolpyruvate/pyruvate domain"/>
    <property type="match status" value="1"/>
</dbReference>
<evidence type="ECO:0000256" key="5">
    <source>
        <dbReference type="ARBA" id="ARBA00022419"/>
    </source>
</evidence>
<reference evidence="13 14" key="1">
    <citation type="submission" date="2018-11" db="EMBL/GenBank/DDBJ databases">
        <title>Species Designations Belie Phenotypic and Genotypic Heterogeneity in Oral Streptococci.</title>
        <authorList>
            <person name="Velsko I."/>
        </authorList>
    </citation>
    <scope>NUCLEOTIDE SEQUENCE [LARGE SCALE GENOMIC DNA]</scope>
    <source>
        <strain evidence="13 14">BCA16</strain>
    </source>
</reference>
<accession>A0A428CJY9</accession>
<feature type="active site" evidence="10 12">
    <location>
        <position position="561"/>
    </location>
</feature>
<keyword evidence="13" id="KW-0670">Pyruvate</keyword>
<comment type="similarity">
    <text evidence="3 10">Belongs to the PEPCase type 1 family.</text>
</comment>
<keyword evidence="8 10" id="KW-0120">Carbon dioxide fixation</keyword>
<evidence type="ECO:0000256" key="9">
    <source>
        <dbReference type="ARBA" id="ARBA00048995"/>
    </source>
</evidence>
<feature type="active site" evidence="10 11">
    <location>
        <position position="138"/>
    </location>
</feature>
<dbReference type="InterPro" id="IPR021135">
    <property type="entry name" value="PEP_COase"/>
</dbReference>
<comment type="cofactor">
    <cofactor evidence="1 10">
        <name>Mg(2+)</name>
        <dbReference type="ChEBI" id="CHEBI:18420"/>
    </cofactor>
</comment>
<evidence type="ECO:0000256" key="12">
    <source>
        <dbReference type="PROSITE-ProRule" id="PRU10112"/>
    </source>
</evidence>
<dbReference type="GO" id="GO:0008964">
    <property type="term" value="F:phosphoenolpyruvate carboxylase activity"/>
    <property type="evidence" value="ECO:0007669"/>
    <property type="project" value="UniProtKB-UniRule"/>
</dbReference>
<keyword evidence="6 10" id="KW-0460">Magnesium</keyword>
<dbReference type="InterPro" id="IPR033129">
    <property type="entry name" value="PEPCASE_His_AS"/>
</dbReference>
<evidence type="ECO:0000256" key="8">
    <source>
        <dbReference type="ARBA" id="ARBA00023300"/>
    </source>
</evidence>